<dbReference type="InterPro" id="IPR022519">
    <property type="entry name" value="Gloeo/Verruco_rpt"/>
</dbReference>
<accession>A0ABT3RLS0</accession>
<evidence type="ECO:0000313" key="4">
    <source>
        <dbReference type="Proteomes" id="UP001209885"/>
    </source>
</evidence>
<proteinExistence type="predicted"/>
<evidence type="ECO:0000259" key="1">
    <source>
        <dbReference type="Pfam" id="PF18676"/>
    </source>
</evidence>
<dbReference type="InterPro" id="IPR043772">
    <property type="entry name" value="MBG_3"/>
</dbReference>
<feature type="domain" description="MBG" evidence="1">
    <location>
        <begin position="1358"/>
        <end position="1431"/>
    </location>
</feature>
<comment type="caution">
    <text evidence="3">The sequence shown here is derived from an EMBL/GenBank/DDBJ whole genome shotgun (WGS) entry which is preliminary data.</text>
</comment>
<dbReference type="SUPFAM" id="SSF75011">
    <property type="entry name" value="3-carboxy-cis,cis-mucoante lactonizing enzyme"/>
    <property type="match status" value="1"/>
</dbReference>
<feature type="domain" description="MBG" evidence="1">
    <location>
        <begin position="945"/>
        <end position="1024"/>
    </location>
</feature>
<keyword evidence="4" id="KW-1185">Reference proteome</keyword>
<feature type="domain" description="MBG" evidence="1">
    <location>
        <begin position="1439"/>
        <end position="1514"/>
    </location>
</feature>
<dbReference type="InterPro" id="IPR026444">
    <property type="entry name" value="Secre_tail"/>
</dbReference>
<dbReference type="EMBL" id="JAPFQN010000002">
    <property type="protein sequence ID" value="MCX2742515.1"/>
    <property type="molecule type" value="Genomic_DNA"/>
</dbReference>
<evidence type="ECO:0000259" key="2">
    <source>
        <dbReference type="Pfam" id="PF18887"/>
    </source>
</evidence>
<dbReference type="InterPro" id="IPR041286">
    <property type="entry name" value="MBG_2"/>
</dbReference>
<organism evidence="3 4">
    <name type="scientific">Mangrovivirga halotolerans</name>
    <dbReference type="NCBI Taxonomy" id="2993936"/>
    <lineage>
        <taxon>Bacteria</taxon>
        <taxon>Pseudomonadati</taxon>
        <taxon>Bacteroidota</taxon>
        <taxon>Cytophagia</taxon>
        <taxon>Cytophagales</taxon>
        <taxon>Mangrovivirgaceae</taxon>
        <taxon>Mangrovivirga</taxon>
    </lineage>
</organism>
<feature type="domain" description="MBG" evidence="2">
    <location>
        <begin position="1520"/>
        <end position="1591"/>
    </location>
</feature>
<name>A0ABT3RLS0_9BACT</name>
<reference evidence="3 4" key="1">
    <citation type="submission" date="2022-11" db="EMBL/GenBank/DDBJ databases">
        <title>The characterization of three novel Bacteroidetes species and genomic analysis of their roles in tidal elemental geochemical cycles.</title>
        <authorList>
            <person name="Ma K."/>
        </authorList>
    </citation>
    <scope>NUCLEOTIDE SEQUENCE [LARGE SCALE GENOMIC DNA]</scope>
    <source>
        <strain evidence="3 4">M17</strain>
    </source>
</reference>
<feature type="domain" description="MBG" evidence="1">
    <location>
        <begin position="1030"/>
        <end position="1105"/>
    </location>
</feature>
<feature type="domain" description="MBG" evidence="1">
    <location>
        <begin position="1274"/>
        <end position="1352"/>
    </location>
</feature>
<dbReference type="Pfam" id="PF18676">
    <property type="entry name" value="MBG_2"/>
    <property type="match status" value="7"/>
</dbReference>
<dbReference type="Gene3D" id="3.30.160.710">
    <property type="match status" value="6"/>
</dbReference>
<dbReference type="RefSeq" id="WP_266054758.1">
    <property type="nucleotide sequence ID" value="NZ_JAPFQN010000002.1"/>
</dbReference>
<sequence>MFRNYLFFFLITFCVTSFTYSQNVKLVGSTSASGSKGGGTIFRYSSSDKKLVSIKNFQSTPRGIEFGLTEGTDNYYYGITKEGGNGDKGIIFRVTKDWATYEVLHHFSKGSSPSGQVLLNEAGDRLYGVTLNGGANNSGLVYSIDIDGTDFTVLHEFENINGSNPNGQLLLSSGVLYGTARSGGANSDGVIYKINTDGTGYSVIHNFNDALTGSNPRTGMIEIGGILYGTAYSGGANGSGTLFKIKTDGSMMAVIADMPADASNPSTKLILGTDNIIYGTTENGGNNDAGSFFKVQPNGSGFEVFKIFNASNGSNPSSSLIELSSTEILGTTFTGGNFNAGVLYKVNKDGTGYTKLIDFNSTSSRSKPKGNIIKTSLNTLIIPLTQQSENVIANPYGGFVQSNFSGTISTEFYLPETGGFDLQTSIVKASDGRYYGSTFRGGDFDKGVIFSINSDGSDYQELITLGGNELRETYTDILEHSNGKMYVVTSGNSNGRSYLISFTPSGFSSVEAITSIYASKVVGKLLEDRDGNIVGMNYSGGSNDLGTFWSFNPSTSQYQKLWEFDGPTGQYPVGGVIQSSVTGDYYAVTSGGGSNGYGTIIRFPYPLSTSSMPFVIHDFSASEGSKPSGLTIDNEVLYGVCETGANLDQGSIFKFDLGSSTFSVLKKFNGTDGKKPTGRLAVAQSGSIFGTTTEGGANDLGVIFKIETDGTGFNVESDLNQSSGGMPVNIQLLEDDFDGSPIQEKELVFTLKEDENITVSLYDYFFDEDPDASLVYSRVGGFDTNLFDNVAVLNGELTIDTRPDQFGTSVVEIQVEDTKGQSNIFQFTINVEPVADTPLFSNSETTYGQMSSAGLVAERAYDDGEEVKYFKINTINGGTLFLNDGVTPVTPGDFISVTEANKGFKFEPFAAGTGSVSIFASLSDNDSGIGGNEVTASINILKADVTITAKNITREYGDENPSISRANSYEIAGLVNGDNANVIDAYPNINYGATKFSNVGTYPITLSGGSDDNYNIIGNDGILTIIKAGLIVRADDKSKIYGELNPVFTYSFEGFKLSDTETELGGSGSLLTTAGQYSDVGVYPIKVSGFSSQNYELIYQDGNLTVTKRELTVQISNAEKTYGDPNPDFNLGFAGFAGSDSKSDIDNLPIASTTAVQSSDAGVYPVSLSGGSDNNYSFVLGGDAQLVINKAMLTVTIQDASKEYGEPNPVFSAVYSGFVLNQNSSVIDTEVTTSSAATESSDVGSYEITGANASDNNYEFTYVSGELTITKAPLTASVQDESREYGDVNPNWTITYNGFKNADDSNVIDQSPEVSLEQPGAEGYIPGTYRILIQGGADNNYYFDQYITGYLTITKAPLSVTAPTVSKVYGESVPSLALIYDGFKNNDSPSDLDLQPSLSSSITTNSDAGVYEVRVVPGNDRRYDMVYTNGGVTVEKAELTFKADNKSRGYNQPNPTFTYQISGFVLGQNQSVIDQMPQIGTEATQTSDAGTYPITFTGGVDNNYSFNFINGTLTITGISATIQFADLNQDYDGTPKTVRVFTNPSGISYDLKYTYNGEVIEEAIYPGTYTVSVTITEPNYDGFATAQLTINDVLSVGDDLETESFKAWPNPTNGTITINIPKTEWNSVRIYGIDGRESKLGAVSIYEDRVELNLESHNVGTYLIRFVGNEQSHEFKVVKY</sequence>
<dbReference type="NCBIfam" id="TIGR03803">
    <property type="entry name" value="Gloeo_Verruco"/>
    <property type="match status" value="10"/>
</dbReference>
<dbReference type="Pfam" id="PF18887">
    <property type="entry name" value="MBG_3"/>
    <property type="match status" value="1"/>
</dbReference>
<dbReference type="SUPFAM" id="SSF63829">
    <property type="entry name" value="Calcium-dependent phosphotriesterase"/>
    <property type="match status" value="1"/>
</dbReference>
<dbReference type="NCBIfam" id="TIGR04183">
    <property type="entry name" value="Por_Secre_tail"/>
    <property type="match status" value="1"/>
</dbReference>
<feature type="domain" description="MBG" evidence="1">
    <location>
        <begin position="1193"/>
        <end position="1268"/>
    </location>
</feature>
<feature type="domain" description="MBG" evidence="1">
    <location>
        <begin position="1111"/>
        <end position="1179"/>
    </location>
</feature>
<gene>
    <name evidence="3" type="ORF">OO013_01490</name>
</gene>
<dbReference type="Proteomes" id="UP001209885">
    <property type="component" value="Unassembled WGS sequence"/>
</dbReference>
<protein>
    <submittedName>
        <fullName evidence="3">MBG domain-containing protein</fullName>
    </submittedName>
</protein>
<evidence type="ECO:0000313" key="3">
    <source>
        <dbReference type="EMBL" id="MCX2742515.1"/>
    </source>
</evidence>